<protein>
    <submittedName>
        <fullName evidence="2">Uncharacterized protein</fullName>
    </submittedName>
</protein>
<dbReference type="KEGG" id="dch:SY84_01665"/>
<dbReference type="PATRIC" id="fig|1309411.5.peg.347"/>
<evidence type="ECO:0000313" key="3">
    <source>
        <dbReference type="Proteomes" id="UP000034024"/>
    </source>
</evidence>
<reference evidence="2 3" key="1">
    <citation type="submission" date="2015-01" db="EMBL/GenBank/DDBJ databases">
        <title>Deinococcus soli/N5/whole genome sequencing.</title>
        <authorList>
            <person name="Kim M.K."/>
            <person name="Srinivasan S."/>
            <person name="Lee J.-J."/>
        </authorList>
    </citation>
    <scope>NUCLEOTIDE SEQUENCE [LARGE SCALE GENOMIC DNA]</scope>
    <source>
        <strain evidence="2 3">N5</strain>
    </source>
</reference>
<feature type="compositionally biased region" description="Low complexity" evidence="1">
    <location>
        <begin position="13"/>
        <end position="29"/>
    </location>
</feature>
<sequence>MTMTRPHPEVPMPRKTTTRTAPRPPSLTAAERTVRAVWLNPTQDGLQTARRKLVRAMWRARRAGLRTRYTQLRTLYRQVCAAQAARDWESSAPELARRARNVQDPTQYHREQIQQLPGQSALLTLSSPGERYQEPRPAPRPLGRTRTRIVHDQFSGKTRRERERAARDHAEQYYQALRTWDVHQIGGGKLPREKGNGGGRMRPIVGNWASAPYDLGTREVDMPWRNVPEGVLAQLVNTDPTLSAIRDGTTLATLLDPRGGWHPSKPQAVKYAHAVLTLAFHLGDPHAQEHLRTLPIAEIQ</sequence>
<organism evidence="2 3">
    <name type="scientific">Deinococcus soli</name>
    <name type="common">ex Cha et al. 2016</name>
    <dbReference type="NCBI Taxonomy" id="1309411"/>
    <lineage>
        <taxon>Bacteria</taxon>
        <taxon>Thermotogati</taxon>
        <taxon>Deinococcota</taxon>
        <taxon>Deinococci</taxon>
        <taxon>Deinococcales</taxon>
        <taxon>Deinococcaceae</taxon>
        <taxon>Deinococcus</taxon>
    </lineage>
</organism>
<dbReference type="EMBL" id="CP011389">
    <property type="protein sequence ID" value="AKH15967.1"/>
    <property type="molecule type" value="Genomic_DNA"/>
</dbReference>
<name>A0A0F7JJV2_9DEIO</name>
<evidence type="ECO:0000256" key="1">
    <source>
        <dbReference type="SAM" id="MobiDB-lite"/>
    </source>
</evidence>
<keyword evidence="3" id="KW-1185">Reference proteome</keyword>
<dbReference type="AlphaFoldDB" id="A0A0F7JJV2"/>
<dbReference type="OrthoDB" id="73679at2"/>
<evidence type="ECO:0000313" key="2">
    <source>
        <dbReference type="EMBL" id="AKH15967.1"/>
    </source>
</evidence>
<gene>
    <name evidence="2" type="ORF">SY84_01665</name>
</gene>
<accession>A0A0F7JJV2</accession>
<proteinExistence type="predicted"/>
<dbReference type="RefSeq" id="WP_046842543.1">
    <property type="nucleotide sequence ID" value="NZ_CP011389.1"/>
</dbReference>
<dbReference type="Proteomes" id="UP000034024">
    <property type="component" value="Chromosome"/>
</dbReference>
<feature type="region of interest" description="Disordered" evidence="1">
    <location>
        <begin position="1"/>
        <end position="29"/>
    </location>
</feature>